<name>A0A1R3KY21_COCAP</name>
<dbReference type="Gramene" id="OMP11986">
    <property type="protein sequence ID" value="OMP11986"/>
    <property type="gene ID" value="CCACVL1_00182"/>
</dbReference>
<comment type="caution">
    <text evidence="1">The sequence shown here is derived from an EMBL/GenBank/DDBJ whole genome shotgun (WGS) entry which is preliminary data.</text>
</comment>
<proteinExistence type="predicted"/>
<accession>A0A1R3KY21</accession>
<reference evidence="1 2" key="1">
    <citation type="submission" date="2013-09" db="EMBL/GenBank/DDBJ databases">
        <title>Corchorus capsularis genome sequencing.</title>
        <authorList>
            <person name="Alam M."/>
            <person name="Haque M.S."/>
            <person name="Islam M.S."/>
            <person name="Emdad E.M."/>
            <person name="Islam M.M."/>
            <person name="Ahmed B."/>
            <person name="Halim A."/>
            <person name="Hossen Q.M.M."/>
            <person name="Hossain M.Z."/>
            <person name="Ahmed R."/>
            <person name="Khan M.M."/>
            <person name="Islam R."/>
            <person name="Rashid M.M."/>
            <person name="Khan S.A."/>
            <person name="Rahman M.S."/>
            <person name="Alam M."/>
        </authorList>
    </citation>
    <scope>NUCLEOTIDE SEQUENCE [LARGE SCALE GENOMIC DNA]</scope>
    <source>
        <strain evidence="2">cv. CVL-1</strain>
        <tissue evidence="1">Whole seedling</tissue>
    </source>
</reference>
<keyword evidence="2" id="KW-1185">Reference proteome</keyword>
<evidence type="ECO:0000313" key="2">
    <source>
        <dbReference type="Proteomes" id="UP000188268"/>
    </source>
</evidence>
<feature type="non-terminal residue" evidence="1">
    <location>
        <position position="1"/>
    </location>
</feature>
<dbReference type="AlphaFoldDB" id="A0A1R3KY21"/>
<dbReference type="EMBL" id="AWWV01000613">
    <property type="protein sequence ID" value="OMP11986.1"/>
    <property type="molecule type" value="Genomic_DNA"/>
</dbReference>
<gene>
    <name evidence="1" type="ORF">CCACVL1_00182</name>
</gene>
<dbReference type="Proteomes" id="UP000188268">
    <property type="component" value="Unassembled WGS sequence"/>
</dbReference>
<organism evidence="1 2">
    <name type="scientific">Corchorus capsularis</name>
    <name type="common">Jute</name>
    <dbReference type="NCBI Taxonomy" id="210143"/>
    <lineage>
        <taxon>Eukaryota</taxon>
        <taxon>Viridiplantae</taxon>
        <taxon>Streptophyta</taxon>
        <taxon>Embryophyta</taxon>
        <taxon>Tracheophyta</taxon>
        <taxon>Spermatophyta</taxon>
        <taxon>Magnoliopsida</taxon>
        <taxon>eudicotyledons</taxon>
        <taxon>Gunneridae</taxon>
        <taxon>Pentapetalae</taxon>
        <taxon>rosids</taxon>
        <taxon>malvids</taxon>
        <taxon>Malvales</taxon>
        <taxon>Malvaceae</taxon>
        <taxon>Grewioideae</taxon>
        <taxon>Apeibeae</taxon>
        <taxon>Corchorus</taxon>
    </lineage>
</organism>
<evidence type="ECO:0000313" key="1">
    <source>
        <dbReference type="EMBL" id="OMP11986.1"/>
    </source>
</evidence>
<sequence length="27" mass="3405">VLHLPIQNSNRLHFKIQLFIQFDWQRL</sequence>
<protein>
    <submittedName>
        <fullName evidence="1">Uncharacterized protein</fullName>
    </submittedName>
</protein>